<dbReference type="Gene3D" id="1.10.260.40">
    <property type="entry name" value="lambda repressor-like DNA-binding domains"/>
    <property type="match status" value="1"/>
</dbReference>
<dbReference type="SMART" id="SM00530">
    <property type="entry name" value="HTH_XRE"/>
    <property type="match status" value="1"/>
</dbReference>
<dbReference type="PANTHER" id="PTHR35010:SF2">
    <property type="entry name" value="BLL4672 PROTEIN"/>
    <property type="match status" value="1"/>
</dbReference>
<organism evidence="3 4">
    <name type="scientific">Quadrisphaera granulorum</name>
    <dbReference type="NCBI Taxonomy" id="317664"/>
    <lineage>
        <taxon>Bacteria</taxon>
        <taxon>Bacillati</taxon>
        <taxon>Actinomycetota</taxon>
        <taxon>Actinomycetes</taxon>
        <taxon>Kineosporiales</taxon>
        <taxon>Kineosporiaceae</taxon>
        <taxon>Quadrisphaera</taxon>
    </lineage>
</organism>
<dbReference type="InterPro" id="IPR010982">
    <property type="entry name" value="Lambda_DNA-bd_dom_sf"/>
</dbReference>
<feature type="region of interest" description="Disordered" evidence="1">
    <location>
        <begin position="25"/>
        <end position="50"/>
    </location>
</feature>
<dbReference type="PANTHER" id="PTHR35010">
    <property type="entry name" value="BLL4672 PROTEIN-RELATED"/>
    <property type="match status" value="1"/>
</dbReference>
<dbReference type="InterPro" id="IPR001387">
    <property type="entry name" value="Cro/C1-type_HTH"/>
</dbReference>
<dbReference type="Gene3D" id="3.30.450.180">
    <property type="match status" value="1"/>
</dbReference>
<accession>A0A316AED0</accession>
<sequence length="325" mass="35248">MASQVLRFPTSGRVRLRTARIIDHGSVTVSAPPPSATRQPSSPSRPPGPLGDFLRARREALTPERAGVHSYGRRRVQGLRREEVAQIAGVSVAYYTRLEQGTATTASVPILEALARALLLTDDERTHLLALAGPRHASRRRPRRAEHATPAASQVLAAVDEVPAILFGRRNDVLGWNRSGHALFAGHLPFEAPDDPAARPNFPRMVFLDPHVRGVFREWRDEASRVVAGLRFLAGAAVDDPAFAELVGELSLSSPEFAALWSRQGVVKCSSGTKLLRHPQVGDLDVDFQVMELLEADGQRMVLYTAPPGSSSAHALALLRATTDA</sequence>
<dbReference type="SUPFAM" id="SSF47413">
    <property type="entry name" value="lambda repressor-like DNA-binding domains"/>
    <property type="match status" value="1"/>
</dbReference>
<protein>
    <submittedName>
        <fullName evidence="3">Transcriptional regulator with XRE-family HTH domain</fullName>
    </submittedName>
</protein>
<evidence type="ECO:0000313" key="4">
    <source>
        <dbReference type="Proteomes" id="UP000245469"/>
    </source>
</evidence>
<dbReference type="CDD" id="cd00093">
    <property type="entry name" value="HTH_XRE"/>
    <property type="match status" value="1"/>
</dbReference>
<dbReference type="PROSITE" id="PS50943">
    <property type="entry name" value="HTH_CROC1"/>
    <property type="match status" value="1"/>
</dbReference>
<dbReference type="Pfam" id="PF13560">
    <property type="entry name" value="HTH_31"/>
    <property type="match status" value="1"/>
</dbReference>
<proteinExistence type="predicted"/>
<keyword evidence="4" id="KW-1185">Reference proteome</keyword>
<evidence type="ECO:0000256" key="1">
    <source>
        <dbReference type="SAM" id="MobiDB-lite"/>
    </source>
</evidence>
<feature type="region of interest" description="Disordered" evidence="1">
    <location>
        <begin position="131"/>
        <end position="151"/>
    </location>
</feature>
<evidence type="ECO:0000313" key="3">
    <source>
        <dbReference type="EMBL" id="PWJ56136.1"/>
    </source>
</evidence>
<gene>
    <name evidence="3" type="ORF">BXY45_101111</name>
</gene>
<reference evidence="3 4" key="1">
    <citation type="submission" date="2018-03" db="EMBL/GenBank/DDBJ databases">
        <title>Genomic Encyclopedia of Archaeal and Bacterial Type Strains, Phase II (KMG-II): from individual species to whole genera.</title>
        <authorList>
            <person name="Goeker M."/>
        </authorList>
    </citation>
    <scope>NUCLEOTIDE SEQUENCE [LARGE SCALE GENOMIC DNA]</scope>
    <source>
        <strain evidence="3 4">DSM 44889</strain>
    </source>
</reference>
<dbReference type="Pfam" id="PF17765">
    <property type="entry name" value="MLTR_LBD"/>
    <property type="match status" value="1"/>
</dbReference>
<evidence type="ECO:0000259" key="2">
    <source>
        <dbReference type="PROSITE" id="PS50943"/>
    </source>
</evidence>
<dbReference type="GO" id="GO:0003677">
    <property type="term" value="F:DNA binding"/>
    <property type="evidence" value="ECO:0007669"/>
    <property type="project" value="InterPro"/>
</dbReference>
<dbReference type="InterPro" id="IPR041413">
    <property type="entry name" value="MLTR_LBD"/>
</dbReference>
<dbReference type="EMBL" id="QGDQ01000001">
    <property type="protein sequence ID" value="PWJ56136.1"/>
    <property type="molecule type" value="Genomic_DNA"/>
</dbReference>
<comment type="caution">
    <text evidence="3">The sequence shown here is derived from an EMBL/GenBank/DDBJ whole genome shotgun (WGS) entry which is preliminary data.</text>
</comment>
<dbReference type="AlphaFoldDB" id="A0A316AED0"/>
<name>A0A316AED0_9ACTN</name>
<dbReference type="Proteomes" id="UP000245469">
    <property type="component" value="Unassembled WGS sequence"/>
</dbReference>
<feature type="domain" description="HTH cro/C1-type" evidence="2">
    <location>
        <begin position="74"/>
        <end position="125"/>
    </location>
</feature>